<protein>
    <submittedName>
        <fullName evidence="2">Smr domain protein</fullName>
    </submittedName>
</protein>
<reference evidence="2" key="1">
    <citation type="submission" date="2022-10" db="EMBL/GenBank/DDBJ databases">
        <title>Host association and intracellularity evolved multiple times independently in the Rickettsiales.</title>
        <authorList>
            <person name="Castelli M."/>
            <person name="Nardi T."/>
            <person name="Gammuto L."/>
            <person name="Bellinzona G."/>
            <person name="Sabaneyeva E."/>
            <person name="Potekhin A."/>
            <person name="Serra V."/>
            <person name="Petroni G."/>
            <person name="Sassera D."/>
        </authorList>
    </citation>
    <scope>NUCLEOTIDE SEQUENCE [LARGE SCALE GENOMIC DNA]</scope>
    <source>
        <strain evidence="2">US_Bl 11III1</strain>
    </source>
</reference>
<dbReference type="Gene3D" id="3.30.1370.110">
    <property type="match status" value="1"/>
</dbReference>
<proteinExistence type="predicted"/>
<name>A0ABZ0UNC5_9RICK</name>
<evidence type="ECO:0000313" key="3">
    <source>
        <dbReference type="Proteomes" id="UP001325140"/>
    </source>
</evidence>
<feature type="domain" description="Smr" evidence="1">
    <location>
        <begin position="59"/>
        <end position="151"/>
    </location>
</feature>
<dbReference type="InterPro" id="IPR036063">
    <property type="entry name" value="Smr_dom_sf"/>
</dbReference>
<organism evidence="2 3">
    <name type="scientific">Candidatus Fokinia crypta</name>
    <dbReference type="NCBI Taxonomy" id="1920990"/>
    <lineage>
        <taxon>Bacteria</taxon>
        <taxon>Pseudomonadati</taxon>
        <taxon>Pseudomonadota</taxon>
        <taxon>Alphaproteobacteria</taxon>
        <taxon>Rickettsiales</taxon>
        <taxon>Candidatus Midichloriaceae</taxon>
        <taxon>Candidatus Fokinia</taxon>
    </lineage>
</organism>
<accession>A0ABZ0UNC5</accession>
<sequence>MKIRDECERVWQKFCDGGLHITKKKEKKELHDQALEIQYFHSKKLLKMLGHSTAFDKVLDLHGMDRDKAYEAFSLLLKEMYLNGERLLLLITGGKALSSNMTSNFVKSHRHGILRELFNYWITFPEVKQYVTQCVVALQRDGGNGAFYIFVKKRIEEDI</sequence>
<dbReference type="Proteomes" id="UP001325140">
    <property type="component" value="Chromosome"/>
</dbReference>
<dbReference type="InterPro" id="IPR002625">
    <property type="entry name" value="Smr_dom"/>
</dbReference>
<dbReference type="RefSeq" id="WP_323722286.1">
    <property type="nucleotide sequence ID" value="NZ_CP110343.1"/>
</dbReference>
<gene>
    <name evidence="2" type="ORF">Fokcrypt_00138</name>
</gene>
<keyword evidence="3" id="KW-1185">Reference proteome</keyword>
<dbReference type="Pfam" id="PF01713">
    <property type="entry name" value="Smr"/>
    <property type="match status" value="1"/>
</dbReference>
<evidence type="ECO:0000259" key="1">
    <source>
        <dbReference type="Pfam" id="PF01713"/>
    </source>
</evidence>
<dbReference type="EMBL" id="CP110343">
    <property type="protein sequence ID" value="WPX97630.1"/>
    <property type="molecule type" value="Genomic_DNA"/>
</dbReference>
<dbReference type="SUPFAM" id="SSF160443">
    <property type="entry name" value="SMR domain-like"/>
    <property type="match status" value="1"/>
</dbReference>
<evidence type="ECO:0000313" key="2">
    <source>
        <dbReference type="EMBL" id="WPX97630.1"/>
    </source>
</evidence>